<dbReference type="Proteomes" id="UP000260828">
    <property type="component" value="Unassembled WGS sequence"/>
</dbReference>
<evidence type="ECO:0000313" key="6">
    <source>
        <dbReference type="EMBL" id="OUP70870.1"/>
    </source>
</evidence>
<dbReference type="EC" id="4.1.2.20" evidence="5"/>
<dbReference type="AlphaFoldDB" id="A0A174U0L1"/>
<comment type="similarity">
    <text evidence="1">Belongs to the HpcH/HpaI aldolase family.</text>
</comment>
<evidence type="ECO:0000313" key="8">
    <source>
        <dbReference type="Proteomes" id="UP000095765"/>
    </source>
</evidence>
<dbReference type="PANTHER" id="PTHR30502">
    <property type="entry name" value="2-KETO-3-DEOXY-L-RHAMNONATE ALDOLASE"/>
    <property type="match status" value="1"/>
</dbReference>
<dbReference type="InterPro" id="IPR050251">
    <property type="entry name" value="HpcH-HpaI_aldolase"/>
</dbReference>
<dbReference type="Gene3D" id="3.20.20.60">
    <property type="entry name" value="Phosphoenolpyruvate-binding domains"/>
    <property type="match status" value="1"/>
</dbReference>
<organism evidence="5 8">
    <name type="scientific">Anaerotruncus colihominis</name>
    <dbReference type="NCBI Taxonomy" id="169435"/>
    <lineage>
        <taxon>Bacteria</taxon>
        <taxon>Bacillati</taxon>
        <taxon>Bacillota</taxon>
        <taxon>Clostridia</taxon>
        <taxon>Eubacteriales</taxon>
        <taxon>Oscillospiraceae</taxon>
        <taxon>Anaerotruncus</taxon>
    </lineage>
</organism>
<dbReference type="GeneID" id="72465527"/>
<reference evidence="6" key="3">
    <citation type="journal article" date="2018" name="BMC Genomics">
        <title>Whole genome sequencing and function prediction of 133 gut anaerobes isolated from chicken caecum in pure cultures.</title>
        <authorList>
            <person name="Medvecky M."/>
            <person name="Cejkova D."/>
            <person name="Polansky O."/>
            <person name="Karasova D."/>
            <person name="Kubasova T."/>
            <person name="Cizek A."/>
            <person name="Rychlik I."/>
        </authorList>
    </citation>
    <scope>NUCLEOTIDE SEQUENCE</scope>
    <source>
        <strain evidence="6">An175</strain>
    </source>
</reference>
<evidence type="ECO:0000313" key="5">
    <source>
        <dbReference type="EMBL" id="CUQ14251.1"/>
    </source>
</evidence>
<dbReference type="EMBL" id="CZBE01000029">
    <property type="protein sequence ID" value="CUQ14251.1"/>
    <property type="molecule type" value="Genomic_DNA"/>
</dbReference>
<keyword evidence="2" id="KW-0479">Metal-binding</keyword>
<dbReference type="InterPro" id="IPR005000">
    <property type="entry name" value="Aldolase/citrate-lyase_domain"/>
</dbReference>
<dbReference type="EMBL" id="QVME01000001">
    <property type="protein sequence ID" value="RGE69715.1"/>
    <property type="molecule type" value="Genomic_DNA"/>
</dbReference>
<evidence type="ECO:0000313" key="10">
    <source>
        <dbReference type="Proteomes" id="UP000260828"/>
    </source>
</evidence>
<evidence type="ECO:0000256" key="3">
    <source>
        <dbReference type="ARBA" id="ARBA00023239"/>
    </source>
</evidence>
<dbReference type="Proteomes" id="UP000196386">
    <property type="component" value="Unassembled WGS sequence"/>
</dbReference>
<proteinExistence type="inferred from homology"/>
<evidence type="ECO:0000259" key="4">
    <source>
        <dbReference type="Pfam" id="PF03328"/>
    </source>
</evidence>
<gene>
    <name evidence="5" type="primary">garL_2</name>
    <name evidence="6" type="ORF">B5F11_02005</name>
    <name evidence="7" type="ORF">DXC40_01215</name>
    <name evidence="5" type="ORF">ERS852551_03292</name>
</gene>
<dbReference type="EMBL" id="NFKP01000002">
    <property type="protein sequence ID" value="OUP70870.1"/>
    <property type="molecule type" value="Genomic_DNA"/>
</dbReference>
<name>A0A174U0L1_9FIRM</name>
<reference evidence="5 8" key="1">
    <citation type="submission" date="2015-09" db="EMBL/GenBank/DDBJ databases">
        <authorList>
            <consortium name="Pathogen Informatics"/>
        </authorList>
    </citation>
    <scope>NUCLEOTIDE SEQUENCE [LARGE SCALE GENOMIC DNA]</scope>
    <source>
        <strain evidence="5 8">2789STDY5834939</strain>
    </source>
</reference>
<dbReference type="InterPro" id="IPR015813">
    <property type="entry name" value="Pyrv/PenolPyrv_kinase-like_dom"/>
</dbReference>
<feature type="domain" description="HpcH/HpaI aldolase/citrate lyase" evidence="4">
    <location>
        <begin position="23"/>
        <end position="247"/>
    </location>
</feature>
<protein>
    <submittedName>
        <fullName evidence="7">2,4-dihydroxyhept-2-ene-1,7-dioic acid aldolase</fullName>
    </submittedName>
    <submittedName>
        <fullName evidence="5">5-keto-4-deoxy-D-glucarate aldolase</fullName>
        <ecNumber evidence="5">4.1.2.20</ecNumber>
    </submittedName>
</protein>
<accession>A0A174U0L1</accession>
<dbReference type="Pfam" id="PF03328">
    <property type="entry name" value="HpcH_HpaI"/>
    <property type="match status" value="1"/>
</dbReference>
<keyword evidence="3 5" id="KW-0456">Lyase</keyword>
<dbReference type="GO" id="GO:0005737">
    <property type="term" value="C:cytoplasm"/>
    <property type="evidence" value="ECO:0007669"/>
    <property type="project" value="TreeGrafter"/>
</dbReference>
<evidence type="ECO:0000256" key="2">
    <source>
        <dbReference type="ARBA" id="ARBA00022723"/>
    </source>
</evidence>
<dbReference type="OrthoDB" id="86160at2"/>
<reference evidence="9" key="2">
    <citation type="submission" date="2017-04" db="EMBL/GenBank/DDBJ databases">
        <title>Function of individual gut microbiota members based on whole genome sequencing of pure cultures obtained from chicken caecum.</title>
        <authorList>
            <person name="Medvecky M."/>
            <person name="Cejkova D."/>
            <person name="Polansky O."/>
            <person name="Karasova D."/>
            <person name="Kubasova T."/>
            <person name="Cizek A."/>
            <person name="Rychlik I."/>
        </authorList>
    </citation>
    <scope>NUCLEOTIDE SEQUENCE [LARGE SCALE GENOMIC DNA]</scope>
    <source>
        <strain evidence="9">An175</strain>
    </source>
</reference>
<dbReference type="GO" id="GO:0046872">
    <property type="term" value="F:metal ion binding"/>
    <property type="evidence" value="ECO:0007669"/>
    <property type="project" value="UniProtKB-KW"/>
</dbReference>
<evidence type="ECO:0000313" key="9">
    <source>
        <dbReference type="Proteomes" id="UP000196386"/>
    </source>
</evidence>
<dbReference type="Proteomes" id="UP000095765">
    <property type="component" value="Unassembled WGS sequence"/>
</dbReference>
<reference evidence="7 10" key="4">
    <citation type="submission" date="2018-08" db="EMBL/GenBank/DDBJ databases">
        <title>A genome reference for cultivated species of the human gut microbiota.</title>
        <authorList>
            <person name="Zou Y."/>
            <person name="Xue W."/>
            <person name="Luo G."/>
        </authorList>
    </citation>
    <scope>NUCLEOTIDE SEQUENCE [LARGE SCALE GENOMIC DNA]</scope>
    <source>
        <strain evidence="7 10">TF05-12AC</strain>
    </source>
</reference>
<dbReference type="PANTHER" id="PTHR30502:SF0">
    <property type="entry name" value="PHOSPHOENOLPYRUVATE CARBOXYLASE FAMILY PROTEIN"/>
    <property type="match status" value="1"/>
</dbReference>
<evidence type="ECO:0000313" key="7">
    <source>
        <dbReference type="EMBL" id="RGE69715.1"/>
    </source>
</evidence>
<dbReference type="GO" id="GO:0008672">
    <property type="term" value="F:2-dehydro-3-deoxyglucarate aldolase activity"/>
    <property type="evidence" value="ECO:0007669"/>
    <property type="project" value="UniProtKB-EC"/>
</dbReference>
<dbReference type="SUPFAM" id="SSF51621">
    <property type="entry name" value="Phosphoenolpyruvate/pyruvate domain"/>
    <property type="match status" value="1"/>
</dbReference>
<dbReference type="InterPro" id="IPR040442">
    <property type="entry name" value="Pyrv_kinase-like_dom_sf"/>
</dbReference>
<evidence type="ECO:0000256" key="1">
    <source>
        <dbReference type="ARBA" id="ARBA00005568"/>
    </source>
</evidence>
<dbReference type="RefSeq" id="WP_006875204.1">
    <property type="nucleotide sequence ID" value="NZ_CABIWA010000023.1"/>
</dbReference>
<sequence length="264" mass="29134">MFENHLKEKMAKGPVYGMTIYTGSPAVIEAAGQFGLDFVFIDAEHTGFEVGTLKECIMAARLKAISPLVRVSRPDEIQIRKALELGAEGVIIPHVRNRADAEICVRGAKFPQKDQPLWRRGYDSNVRSACYSGAGFNAVEYIKHSNETELVIPMAEDFEFMDNIEEIMSVPGIDAINYGPADYAMSLCIPKFYDVNEPNVKASMDAIAKYTGRLGMGLMAPAIPPVAENVRTLLDRGVNMIIMGNDMMCINTSLKSIMEEKGKL</sequence>